<dbReference type="NCBIfam" id="TIGR02962">
    <property type="entry name" value="hdxy_isourate"/>
    <property type="match status" value="1"/>
</dbReference>
<proteinExistence type="inferred from homology"/>
<dbReference type="RefSeq" id="WP_206103638.1">
    <property type="nucleotide sequence ID" value="NZ_CP070969.1"/>
</dbReference>
<evidence type="ECO:0000256" key="6">
    <source>
        <dbReference type="ARBA" id="ARBA00022801"/>
    </source>
</evidence>
<evidence type="ECO:0000256" key="4">
    <source>
        <dbReference type="ARBA" id="ARBA00011881"/>
    </source>
</evidence>
<dbReference type="CDD" id="cd05822">
    <property type="entry name" value="TLP_HIUase"/>
    <property type="match status" value="1"/>
</dbReference>
<dbReference type="Proteomes" id="UP000663452">
    <property type="component" value="Chromosome"/>
</dbReference>
<feature type="domain" description="Transthyretin/hydroxyisourate hydrolase" evidence="8">
    <location>
        <begin position="5"/>
        <end position="126"/>
    </location>
</feature>
<organism evidence="9 10">
    <name type="scientific">Paenibacillus tianjinensis</name>
    <dbReference type="NCBI Taxonomy" id="2810347"/>
    <lineage>
        <taxon>Bacteria</taxon>
        <taxon>Bacillati</taxon>
        <taxon>Bacillota</taxon>
        <taxon>Bacilli</taxon>
        <taxon>Bacillales</taxon>
        <taxon>Paenibacillaceae</taxon>
        <taxon>Paenibacillus</taxon>
    </lineage>
</organism>
<evidence type="ECO:0000259" key="8">
    <source>
        <dbReference type="Pfam" id="PF00576"/>
    </source>
</evidence>
<keyword evidence="5 7" id="KW-0659">Purine metabolism</keyword>
<reference evidence="9 10" key="1">
    <citation type="submission" date="2021-02" db="EMBL/GenBank/DDBJ databases">
        <title>Paenibacillus tianjinensis sp. nov.</title>
        <authorList>
            <person name="Liu H."/>
        </authorList>
    </citation>
    <scope>NUCLEOTIDE SEQUENCE [LARGE SCALE GENOMIC DNA]</scope>
    <source>
        <strain evidence="9 10">TB2019</strain>
    </source>
</reference>
<dbReference type="PANTHER" id="PTHR10395:SF7">
    <property type="entry name" value="5-HYDROXYISOURATE HYDROLASE"/>
    <property type="match status" value="1"/>
</dbReference>
<dbReference type="InterPro" id="IPR023416">
    <property type="entry name" value="Transthyretin/HIU_hydrolase_d"/>
</dbReference>
<dbReference type="Gene3D" id="2.60.40.180">
    <property type="entry name" value="Transthyretin/hydroxyisourate hydrolase domain"/>
    <property type="match status" value="1"/>
</dbReference>
<comment type="function">
    <text evidence="2">Catalyzes the hydrolysis of 5-hydroxyisourate (HIU) to 2-oxo-4-hydroxy-4-carboxy-5-ureidoimidazoline (OHCU).</text>
</comment>
<sequence length="127" mass="13555">MSGRLTTHVLDLARGVPAAGMALELWKLDGAARELLRETVTNGDGRLDIPLLAGSELAPGSYELIFRAGDYFRGSDPADKGASGAAADNNISFLEQIPIRFNIVNPAEHYHVPLLVAQGGYSTYRGS</sequence>
<dbReference type="Pfam" id="PF00576">
    <property type="entry name" value="Transthyretin"/>
    <property type="match status" value="1"/>
</dbReference>
<evidence type="ECO:0000256" key="2">
    <source>
        <dbReference type="ARBA" id="ARBA00002704"/>
    </source>
</evidence>
<dbReference type="EMBL" id="CP070969">
    <property type="protein sequence ID" value="QSF46142.1"/>
    <property type="molecule type" value="Genomic_DNA"/>
</dbReference>
<dbReference type="InterPro" id="IPR014306">
    <property type="entry name" value="Hydroxyisourate_hydrolase"/>
</dbReference>
<name>A0ABX7LJT8_9BACL</name>
<evidence type="ECO:0000313" key="10">
    <source>
        <dbReference type="Proteomes" id="UP000663452"/>
    </source>
</evidence>
<dbReference type="PANTHER" id="PTHR10395">
    <property type="entry name" value="URICASE AND TRANSTHYRETIN-RELATED"/>
    <property type="match status" value="1"/>
</dbReference>
<accession>A0ABX7LJT8</accession>
<dbReference type="PROSITE" id="PS00769">
    <property type="entry name" value="TRANSTHYRETIN_2"/>
    <property type="match status" value="1"/>
</dbReference>
<evidence type="ECO:0000313" key="9">
    <source>
        <dbReference type="EMBL" id="QSF46142.1"/>
    </source>
</evidence>
<dbReference type="GO" id="GO:0033971">
    <property type="term" value="F:hydroxyisourate hydrolase activity"/>
    <property type="evidence" value="ECO:0007669"/>
    <property type="project" value="UniProtKB-EC"/>
</dbReference>
<dbReference type="InterPro" id="IPR023419">
    <property type="entry name" value="Transthyretin_CS"/>
</dbReference>
<dbReference type="EC" id="3.5.2.17" evidence="7"/>
<gene>
    <name evidence="9" type="primary">uraH</name>
    <name evidence="9" type="ORF">JRJ22_05895</name>
</gene>
<keyword evidence="6 7" id="KW-0378">Hydrolase</keyword>
<comment type="subunit">
    <text evidence="4 7">Homotetramer.</text>
</comment>
<evidence type="ECO:0000256" key="1">
    <source>
        <dbReference type="ARBA" id="ARBA00001043"/>
    </source>
</evidence>
<evidence type="ECO:0000256" key="7">
    <source>
        <dbReference type="RuleBase" id="RU361270"/>
    </source>
</evidence>
<keyword evidence="10" id="KW-1185">Reference proteome</keyword>
<evidence type="ECO:0000256" key="5">
    <source>
        <dbReference type="ARBA" id="ARBA00022631"/>
    </source>
</evidence>
<evidence type="ECO:0000256" key="3">
    <source>
        <dbReference type="ARBA" id="ARBA00009850"/>
    </source>
</evidence>
<comment type="similarity">
    <text evidence="3 7">Belongs to the transthyretin family. 5-hydroxyisourate hydrolase subfamily.</text>
</comment>
<dbReference type="InterPro" id="IPR036817">
    <property type="entry name" value="Transthyretin/HIU_hydrolase_sf"/>
</dbReference>
<comment type="catalytic activity">
    <reaction evidence="1 7">
        <text>5-hydroxyisourate + H2O = 5-hydroxy-2-oxo-4-ureido-2,5-dihydro-1H-imidazole-5-carboxylate + H(+)</text>
        <dbReference type="Rhea" id="RHEA:23736"/>
        <dbReference type="ChEBI" id="CHEBI:15377"/>
        <dbReference type="ChEBI" id="CHEBI:15378"/>
        <dbReference type="ChEBI" id="CHEBI:18072"/>
        <dbReference type="ChEBI" id="CHEBI:58639"/>
        <dbReference type="EC" id="3.5.2.17"/>
    </reaction>
</comment>
<dbReference type="SUPFAM" id="SSF49472">
    <property type="entry name" value="Transthyretin (synonym: prealbumin)"/>
    <property type="match status" value="1"/>
</dbReference>
<protein>
    <recommendedName>
        <fullName evidence="7">5-hydroxyisourate hydrolase</fullName>
        <shortName evidence="7">HIU hydrolase</shortName>
        <shortName evidence="7">HIUHase</shortName>
        <ecNumber evidence="7">3.5.2.17</ecNumber>
    </recommendedName>
</protein>